<name>A0ABX3H046_9BACL</name>
<dbReference type="PROSITE" id="PS50928">
    <property type="entry name" value="ABC_TM1"/>
    <property type="match status" value="1"/>
</dbReference>
<dbReference type="InterPro" id="IPR035906">
    <property type="entry name" value="MetI-like_sf"/>
</dbReference>
<evidence type="ECO:0000313" key="9">
    <source>
        <dbReference type="EMBL" id="OMD39673.1"/>
    </source>
</evidence>
<feature type="transmembrane region" description="Helical" evidence="7">
    <location>
        <begin position="98"/>
        <end position="117"/>
    </location>
</feature>
<gene>
    <name evidence="9" type="ORF">BSO21_02150</name>
</gene>
<dbReference type="Proteomes" id="UP000187158">
    <property type="component" value="Unassembled WGS sequence"/>
</dbReference>
<dbReference type="CDD" id="cd06261">
    <property type="entry name" value="TM_PBP2"/>
    <property type="match status" value="1"/>
</dbReference>
<dbReference type="SUPFAM" id="SSF161098">
    <property type="entry name" value="MetI-like"/>
    <property type="match status" value="1"/>
</dbReference>
<comment type="subcellular location">
    <subcellularLocation>
        <location evidence="1 7">Cell membrane</location>
        <topology evidence="1 7">Multi-pass membrane protein</topology>
    </subcellularLocation>
</comment>
<keyword evidence="4 7" id="KW-0812">Transmembrane</keyword>
<evidence type="ECO:0000256" key="1">
    <source>
        <dbReference type="ARBA" id="ARBA00004651"/>
    </source>
</evidence>
<evidence type="ECO:0000256" key="6">
    <source>
        <dbReference type="ARBA" id="ARBA00023136"/>
    </source>
</evidence>
<proteinExistence type="inferred from homology"/>
<feature type="transmembrane region" description="Helical" evidence="7">
    <location>
        <begin position="123"/>
        <end position="145"/>
    </location>
</feature>
<sequence length="253" mass="28049">MNSSIISLSKKAISLLGIALLWQLVAMQMDPFVLPGPLETMRTVLSYFGDPEFYYAVYRTLLKLLIGMVCVLLLGGCLGLLLGLYPRWKPYLEPVIDIMQSVPPIAWLGIAIIWFGLTDLPAIFIIVLSTTPVLVVNLYEGFAAIDGKLMRMAKVYHVPGNKILRHIILPSLKSYLKSGMITSAGLGWKLAVMAELLTSVDGIGSLLSDARTNLETDRVFALALFMAIFWNVIKSCITFLFRSRVSLPTHLNK</sequence>
<evidence type="ECO:0000256" key="2">
    <source>
        <dbReference type="ARBA" id="ARBA00022448"/>
    </source>
</evidence>
<evidence type="ECO:0000313" key="10">
    <source>
        <dbReference type="Proteomes" id="UP000187158"/>
    </source>
</evidence>
<evidence type="ECO:0000256" key="7">
    <source>
        <dbReference type="RuleBase" id="RU363032"/>
    </source>
</evidence>
<dbReference type="Gene3D" id="1.10.3720.10">
    <property type="entry name" value="MetI-like"/>
    <property type="match status" value="1"/>
</dbReference>
<reference evidence="9 10" key="1">
    <citation type="submission" date="2016-11" db="EMBL/GenBank/DDBJ databases">
        <title>Paenibacillus species isolates.</title>
        <authorList>
            <person name="Beno S.M."/>
        </authorList>
    </citation>
    <scope>NUCLEOTIDE SEQUENCE [LARGE SCALE GENOMIC DNA]</scope>
    <source>
        <strain evidence="9 10">FSL H7-0433</strain>
    </source>
</reference>
<accession>A0ABX3H046</accession>
<dbReference type="RefSeq" id="WP_076126075.1">
    <property type="nucleotide sequence ID" value="NZ_MPTH01000006.1"/>
</dbReference>
<comment type="similarity">
    <text evidence="7">Belongs to the binding-protein-dependent transport system permease family.</text>
</comment>
<dbReference type="Pfam" id="PF00528">
    <property type="entry name" value="BPD_transp_1"/>
    <property type="match status" value="1"/>
</dbReference>
<dbReference type="InterPro" id="IPR000515">
    <property type="entry name" value="MetI-like"/>
</dbReference>
<evidence type="ECO:0000256" key="5">
    <source>
        <dbReference type="ARBA" id="ARBA00022989"/>
    </source>
</evidence>
<evidence type="ECO:0000259" key="8">
    <source>
        <dbReference type="PROSITE" id="PS50928"/>
    </source>
</evidence>
<protein>
    <recommendedName>
        <fullName evidence="8">ABC transmembrane type-1 domain-containing protein</fullName>
    </recommendedName>
</protein>
<evidence type="ECO:0000256" key="4">
    <source>
        <dbReference type="ARBA" id="ARBA00022692"/>
    </source>
</evidence>
<dbReference type="PANTHER" id="PTHR30151:SF0">
    <property type="entry name" value="ABC TRANSPORTER PERMEASE PROTEIN MJ0413-RELATED"/>
    <property type="match status" value="1"/>
</dbReference>
<keyword evidence="2 7" id="KW-0813">Transport</keyword>
<evidence type="ECO:0000256" key="3">
    <source>
        <dbReference type="ARBA" id="ARBA00022475"/>
    </source>
</evidence>
<dbReference type="EMBL" id="MPVP01000006">
    <property type="protein sequence ID" value="OMD39673.1"/>
    <property type="molecule type" value="Genomic_DNA"/>
</dbReference>
<organism evidence="9 10">
    <name type="scientific">Paenibacillus odorifer</name>
    <dbReference type="NCBI Taxonomy" id="189426"/>
    <lineage>
        <taxon>Bacteria</taxon>
        <taxon>Bacillati</taxon>
        <taxon>Bacillota</taxon>
        <taxon>Bacilli</taxon>
        <taxon>Bacillales</taxon>
        <taxon>Paenibacillaceae</taxon>
        <taxon>Paenibacillus</taxon>
    </lineage>
</organism>
<feature type="transmembrane region" description="Helical" evidence="7">
    <location>
        <begin position="219"/>
        <end position="241"/>
    </location>
</feature>
<comment type="caution">
    <text evidence="9">The sequence shown here is derived from an EMBL/GenBank/DDBJ whole genome shotgun (WGS) entry which is preliminary data.</text>
</comment>
<keyword evidence="3" id="KW-1003">Cell membrane</keyword>
<feature type="transmembrane region" description="Helical" evidence="7">
    <location>
        <begin position="64"/>
        <end position="86"/>
    </location>
</feature>
<keyword evidence="10" id="KW-1185">Reference proteome</keyword>
<dbReference type="PANTHER" id="PTHR30151">
    <property type="entry name" value="ALKANE SULFONATE ABC TRANSPORTER-RELATED, MEMBRANE SUBUNIT"/>
    <property type="match status" value="1"/>
</dbReference>
<keyword evidence="6 7" id="KW-0472">Membrane</keyword>
<keyword evidence="5 7" id="KW-1133">Transmembrane helix</keyword>
<feature type="domain" description="ABC transmembrane type-1" evidence="8">
    <location>
        <begin position="57"/>
        <end position="241"/>
    </location>
</feature>